<dbReference type="InterPro" id="IPR029033">
    <property type="entry name" value="His_PPase_superfam"/>
</dbReference>
<name>A0A6J6ISP8_9ZZZZ</name>
<dbReference type="Pfam" id="PF00300">
    <property type="entry name" value="His_Phos_1"/>
    <property type="match status" value="1"/>
</dbReference>
<dbReference type="SMART" id="SM00855">
    <property type="entry name" value="PGAM"/>
    <property type="match status" value="1"/>
</dbReference>
<keyword evidence="4" id="KW-0324">Glycolysis</keyword>
<dbReference type="PIRSF" id="PIRSF000709">
    <property type="entry name" value="6PFK_2-Ptase"/>
    <property type="match status" value="1"/>
</dbReference>
<dbReference type="InterPro" id="IPR013078">
    <property type="entry name" value="His_Pase_superF_clade-1"/>
</dbReference>
<dbReference type="PANTHER" id="PTHR11931">
    <property type="entry name" value="PHOSPHOGLYCERATE MUTASE"/>
    <property type="match status" value="1"/>
</dbReference>
<dbReference type="GO" id="GO:0004619">
    <property type="term" value="F:phosphoglycerate mutase activity"/>
    <property type="evidence" value="ECO:0007669"/>
    <property type="project" value="UniProtKB-EC"/>
</dbReference>
<dbReference type="InterPro" id="IPR005952">
    <property type="entry name" value="Phosphogly_mut1"/>
</dbReference>
<dbReference type="AlphaFoldDB" id="A0A6J6ISP8"/>
<evidence type="ECO:0000313" key="6">
    <source>
        <dbReference type="EMBL" id="CAB4627657.1"/>
    </source>
</evidence>
<dbReference type="Gene3D" id="3.40.50.1240">
    <property type="entry name" value="Phosphoglycerate mutase-like"/>
    <property type="match status" value="1"/>
</dbReference>
<evidence type="ECO:0000256" key="5">
    <source>
        <dbReference type="ARBA" id="ARBA00023235"/>
    </source>
</evidence>
<evidence type="ECO:0000256" key="2">
    <source>
        <dbReference type="ARBA" id="ARBA00006717"/>
    </source>
</evidence>
<keyword evidence="5" id="KW-0413">Isomerase</keyword>
<evidence type="ECO:0000256" key="1">
    <source>
        <dbReference type="ARBA" id="ARBA00000380"/>
    </source>
</evidence>
<comment type="similarity">
    <text evidence="2">Belongs to the phosphoglycerate mutase family. BPG-dependent PGAM subfamily.</text>
</comment>
<evidence type="ECO:0000256" key="3">
    <source>
        <dbReference type="ARBA" id="ARBA00012028"/>
    </source>
</evidence>
<evidence type="ECO:0000256" key="4">
    <source>
        <dbReference type="ARBA" id="ARBA00023152"/>
    </source>
</evidence>
<dbReference type="NCBIfam" id="NF010718">
    <property type="entry name" value="PRK14120.1"/>
    <property type="match status" value="1"/>
</dbReference>
<dbReference type="PROSITE" id="PS00175">
    <property type="entry name" value="PG_MUTASE"/>
    <property type="match status" value="1"/>
</dbReference>
<dbReference type="NCBIfam" id="TIGR01258">
    <property type="entry name" value="pgm_1"/>
    <property type="match status" value="1"/>
</dbReference>
<dbReference type="SUPFAM" id="SSF53254">
    <property type="entry name" value="Phosphoglycerate mutase-like"/>
    <property type="match status" value="1"/>
</dbReference>
<dbReference type="EMBL" id="CAEZVF010000180">
    <property type="protein sequence ID" value="CAB4627657.1"/>
    <property type="molecule type" value="Genomic_DNA"/>
</dbReference>
<accession>A0A6J6ISP8</accession>
<comment type="catalytic activity">
    <reaction evidence="1">
        <text>(2R)-2-phosphoglycerate = (2R)-3-phosphoglycerate</text>
        <dbReference type="Rhea" id="RHEA:15901"/>
        <dbReference type="ChEBI" id="CHEBI:58272"/>
        <dbReference type="ChEBI" id="CHEBI:58289"/>
        <dbReference type="EC" id="5.4.2.11"/>
    </reaction>
</comment>
<dbReference type="GO" id="GO:0006096">
    <property type="term" value="P:glycolytic process"/>
    <property type="evidence" value="ECO:0007669"/>
    <property type="project" value="UniProtKB-KW"/>
</dbReference>
<dbReference type="FunFam" id="3.40.50.1240:FF:000003">
    <property type="entry name" value="2,3-bisphosphoglycerate-dependent phosphoglycerate mutase"/>
    <property type="match status" value="1"/>
</dbReference>
<organism evidence="6">
    <name type="scientific">freshwater metagenome</name>
    <dbReference type="NCBI Taxonomy" id="449393"/>
    <lineage>
        <taxon>unclassified sequences</taxon>
        <taxon>metagenomes</taxon>
        <taxon>ecological metagenomes</taxon>
    </lineage>
</organism>
<gene>
    <name evidence="6" type="ORF">UFOPK1939_01031</name>
</gene>
<dbReference type="CDD" id="cd07067">
    <property type="entry name" value="HP_PGM_like"/>
    <property type="match status" value="1"/>
</dbReference>
<proteinExistence type="inferred from homology"/>
<sequence length="254" mass="28183">MFVMTEAAATLILLRHGESQWNEKNLFTGWVDVDLTDKGVNEGRRAGQLLTAAGVLPDTLHTSVLKRAIRTANLALDEADRSWIPVIRNWRLNERHYGALQGKDKKQTLEEFGEEQFMLWRRSFDVPPPPIDPGNEFAQTHEARYAWLPPEAVPATECLKDVVVRLLPYWEDVIVPDLRAGKVTMVAAHGNSLRALVKHLDGIGDDDIAGVNIPTGIPLVYRLDAQLKPITRGGEYLDPAAAQAAIQAVANQGR</sequence>
<dbReference type="HAMAP" id="MF_01039">
    <property type="entry name" value="PGAM_GpmA"/>
    <property type="match status" value="1"/>
</dbReference>
<reference evidence="6" key="1">
    <citation type="submission" date="2020-05" db="EMBL/GenBank/DDBJ databases">
        <authorList>
            <person name="Chiriac C."/>
            <person name="Salcher M."/>
            <person name="Ghai R."/>
            <person name="Kavagutti S V."/>
        </authorList>
    </citation>
    <scope>NUCLEOTIDE SEQUENCE</scope>
</reference>
<dbReference type="InterPro" id="IPR001345">
    <property type="entry name" value="PG/BPGM_mutase_AS"/>
</dbReference>
<dbReference type="EC" id="5.4.2.11" evidence="3"/>
<dbReference type="NCBIfam" id="NF010713">
    <property type="entry name" value="PRK14115.1"/>
    <property type="match status" value="1"/>
</dbReference>
<protein>
    <recommendedName>
        <fullName evidence="3">phosphoglycerate mutase (2,3-diphosphoglycerate-dependent)</fullName>
        <ecNumber evidence="3">5.4.2.11</ecNumber>
    </recommendedName>
</protein>